<feature type="transmembrane region" description="Helical" evidence="1">
    <location>
        <begin position="20"/>
        <end position="45"/>
    </location>
</feature>
<keyword evidence="3" id="KW-1185">Reference proteome</keyword>
<proteinExistence type="predicted"/>
<evidence type="ECO:0000313" key="3">
    <source>
        <dbReference type="Proteomes" id="UP001598251"/>
    </source>
</evidence>
<reference evidence="2 3" key="1">
    <citation type="submission" date="2024-09" db="EMBL/GenBank/DDBJ databases">
        <title>The Natural Products Discovery Center: Release of the First 8490 Sequenced Strains for Exploring Actinobacteria Biosynthetic Diversity.</title>
        <authorList>
            <person name="Kalkreuter E."/>
            <person name="Kautsar S.A."/>
            <person name="Yang D."/>
            <person name="Bader C.D."/>
            <person name="Teijaro C.N."/>
            <person name="Fluegel L."/>
            <person name="Davis C.M."/>
            <person name="Simpson J.R."/>
            <person name="Lauterbach L."/>
            <person name="Steele A.D."/>
            <person name="Gui C."/>
            <person name="Meng S."/>
            <person name="Li G."/>
            <person name="Viehrig K."/>
            <person name="Ye F."/>
            <person name="Su P."/>
            <person name="Kiefer A.F."/>
            <person name="Nichols A."/>
            <person name="Cepeda A.J."/>
            <person name="Yan W."/>
            <person name="Fan B."/>
            <person name="Jiang Y."/>
            <person name="Adhikari A."/>
            <person name="Zheng C.-J."/>
            <person name="Schuster L."/>
            <person name="Cowan T.M."/>
            <person name="Smanski M.J."/>
            <person name="Chevrette M.G."/>
            <person name="De Carvalho L.P.S."/>
            <person name="Shen B."/>
        </authorList>
    </citation>
    <scope>NUCLEOTIDE SEQUENCE [LARGE SCALE GENOMIC DNA]</scope>
    <source>
        <strain evidence="2 3">NPDC058546</strain>
    </source>
</reference>
<accession>A0ABW6EN52</accession>
<name>A0ABW6EN52_9ACTN</name>
<dbReference type="EMBL" id="JBHXOF010000016">
    <property type="protein sequence ID" value="MFD4215809.1"/>
    <property type="molecule type" value="Genomic_DNA"/>
</dbReference>
<keyword evidence="1" id="KW-1133">Transmembrane helix</keyword>
<evidence type="ECO:0000313" key="2">
    <source>
        <dbReference type="EMBL" id="MFD4215809.1"/>
    </source>
</evidence>
<dbReference type="RefSeq" id="WP_382828821.1">
    <property type="nucleotide sequence ID" value="NZ_JBHXLY010000026.1"/>
</dbReference>
<protein>
    <recommendedName>
        <fullName evidence="4">DUF3592 domain-containing protein</fullName>
    </recommendedName>
</protein>
<feature type="transmembrane region" description="Helical" evidence="1">
    <location>
        <begin position="144"/>
        <end position="164"/>
    </location>
</feature>
<evidence type="ECO:0000256" key="1">
    <source>
        <dbReference type="SAM" id="Phobius"/>
    </source>
</evidence>
<organism evidence="2 3">
    <name type="scientific">Streptomyces sindenensis</name>
    <dbReference type="NCBI Taxonomy" id="67363"/>
    <lineage>
        <taxon>Bacteria</taxon>
        <taxon>Bacillati</taxon>
        <taxon>Actinomycetota</taxon>
        <taxon>Actinomycetes</taxon>
        <taxon>Kitasatosporales</taxon>
        <taxon>Streptomycetaceae</taxon>
        <taxon>Streptomyces</taxon>
    </lineage>
</organism>
<sequence length="169" mass="18043">MRVSAAGRTGGRGRLKGVALVVGGAVLFAVGLFVVVTGTGLSGALGMRVETFGRIDCHDARTEKGRTVWHCFGESEAQRRANKAERDRVAHEALRAHVDGVPRPAEIGRSRILFADHDGRTDPETITATQVFDGGRWYAHSSMLVGYGMIPLLLGAGTAVWGGYRLRAG</sequence>
<keyword evidence="1" id="KW-0472">Membrane</keyword>
<keyword evidence="1" id="KW-0812">Transmembrane</keyword>
<evidence type="ECO:0008006" key="4">
    <source>
        <dbReference type="Google" id="ProtNLM"/>
    </source>
</evidence>
<dbReference type="Proteomes" id="UP001598251">
    <property type="component" value="Unassembled WGS sequence"/>
</dbReference>
<comment type="caution">
    <text evidence="2">The sequence shown here is derived from an EMBL/GenBank/DDBJ whole genome shotgun (WGS) entry which is preliminary data.</text>
</comment>
<gene>
    <name evidence="2" type="ORF">ACFWSS_23350</name>
</gene>